<dbReference type="OrthoDB" id="9803010at2"/>
<dbReference type="PANTHER" id="PTHR43000">
    <property type="entry name" value="DTDP-D-GLUCOSE 4,6-DEHYDRATASE-RELATED"/>
    <property type="match status" value="1"/>
</dbReference>
<reference evidence="3" key="2">
    <citation type="journal article" date="2016" name="Genome Announc.">
        <title>Draft Genome Sequences of Two Novel Amoeba-Resistant Intranuclear Bacteria, 'Candidatus Berkiella cookevillensis' and 'Candidatus Berkiella aquae'.</title>
        <authorList>
            <person name="Mehari Y.T."/>
            <person name="Arivett B.A."/>
            <person name="Farone A.L."/>
            <person name="Gunderson J.H."/>
            <person name="Farone M.B."/>
        </authorList>
    </citation>
    <scope>NUCLEOTIDE SEQUENCE</scope>
    <source>
        <strain evidence="3">HT99</strain>
    </source>
</reference>
<dbReference type="NCBIfam" id="TIGR04180">
    <property type="entry name" value="EDH_00030"/>
    <property type="match status" value="1"/>
</dbReference>
<feature type="domain" description="NAD(P)-binding" evidence="1">
    <location>
        <begin position="7"/>
        <end position="306"/>
    </location>
</feature>
<dbReference type="InterPro" id="IPR036291">
    <property type="entry name" value="NAD(P)-bd_dom_sf"/>
</dbReference>
<evidence type="ECO:0000313" key="2">
    <source>
        <dbReference type="EMBL" id="KRG22460.1"/>
    </source>
</evidence>
<protein>
    <submittedName>
        <fullName evidence="3">NAD-dependent 4,6-dehydratase LegB</fullName>
    </submittedName>
    <submittedName>
        <fullName evidence="2">dTDP-glucose 4,6-dehydratase</fullName>
        <ecNumber evidence="2">4.2.1.46</ecNumber>
    </submittedName>
</protein>
<reference evidence="2" key="1">
    <citation type="submission" date="2015-09" db="EMBL/GenBank/DDBJ databases">
        <title>Draft Genome Sequences of Two Novel Amoeba-resistant Intranuclear Bacteria, Candidatus Berkiella cookevillensis and Candidatus Berkiella aquae.</title>
        <authorList>
            <person name="Mehari Y.T."/>
            <person name="Arivett B.A."/>
            <person name="Farone A.L."/>
            <person name="Gunderson J.H."/>
            <person name="Farone M.B."/>
        </authorList>
    </citation>
    <scope>NUCLEOTIDE SEQUENCE [LARGE SCALE GENOMIC DNA]</scope>
    <source>
        <strain evidence="2">HT99</strain>
    </source>
</reference>
<dbReference type="RefSeq" id="WP_075065507.1">
    <property type="nucleotide sequence ID" value="NZ_LKAJ02000001.1"/>
</dbReference>
<keyword evidence="4" id="KW-1185">Reference proteome</keyword>
<dbReference type="Proteomes" id="UP000051497">
    <property type="component" value="Unassembled WGS sequence"/>
</dbReference>
<dbReference type="EMBL" id="LKAJ02000001">
    <property type="protein sequence ID" value="MCS5712338.1"/>
    <property type="molecule type" value="Genomic_DNA"/>
</dbReference>
<evidence type="ECO:0000259" key="1">
    <source>
        <dbReference type="Pfam" id="PF16363"/>
    </source>
</evidence>
<dbReference type="GO" id="GO:0008460">
    <property type="term" value="F:dTDP-glucose 4,6-dehydratase activity"/>
    <property type="evidence" value="ECO:0007669"/>
    <property type="project" value="UniProtKB-EC"/>
</dbReference>
<proteinExistence type="predicted"/>
<accession>A0A0Q9YNV7</accession>
<dbReference type="EMBL" id="LKAJ01000002">
    <property type="protein sequence ID" value="KRG22460.1"/>
    <property type="molecule type" value="Genomic_DNA"/>
</dbReference>
<evidence type="ECO:0000313" key="3">
    <source>
        <dbReference type="EMBL" id="MCS5712338.1"/>
    </source>
</evidence>
<organism evidence="2">
    <name type="scientific">Candidatus Berkiella aquae</name>
    <dbReference type="NCBI Taxonomy" id="295108"/>
    <lineage>
        <taxon>Bacteria</taxon>
        <taxon>Pseudomonadati</taxon>
        <taxon>Pseudomonadota</taxon>
        <taxon>Gammaproteobacteria</taxon>
        <taxon>Candidatus Berkiellales</taxon>
        <taxon>Candidatus Berkiellaceae</taxon>
        <taxon>Candidatus Berkiella</taxon>
    </lineage>
</organism>
<dbReference type="SUPFAM" id="SSF51735">
    <property type="entry name" value="NAD(P)-binding Rossmann-fold domains"/>
    <property type="match status" value="1"/>
</dbReference>
<dbReference type="EC" id="4.2.1.46" evidence="2"/>
<dbReference type="AlphaFoldDB" id="A0A0Q9YNV7"/>
<dbReference type="Pfam" id="PF16363">
    <property type="entry name" value="GDP_Man_Dehyd"/>
    <property type="match status" value="1"/>
</dbReference>
<dbReference type="Gene3D" id="3.90.25.10">
    <property type="entry name" value="UDP-galactose 4-epimerase, domain 1"/>
    <property type="match status" value="1"/>
</dbReference>
<dbReference type="Gene3D" id="3.40.50.720">
    <property type="entry name" value="NAD(P)-binding Rossmann-like Domain"/>
    <property type="match status" value="1"/>
</dbReference>
<gene>
    <name evidence="2" type="primary">strE</name>
    <name evidence="2" type="ORF">HT99x_00883</name>
    <name evidence="3" type="ORF">HT99x_012925</name>
</gene>
<dbReference type="PATRIC" id="fig|1590043.3.peg.887"/>
<dbReference type="CDD" id="cd05257">
    <property type="entry name" value="Arna_like_SDR_e"/>
    <property type="match status" value="1"/>
</dbReference>
<name>A0A0Q9YNV7_9GAMM</name>
<keyword evidence="2" id="KW-0456">Lyase</keyword>
<dbReference type="InterPro" id="IPR016040">
    <property type="entry name" value="NAD(P)-bd_dom"/>
</dbReference>
<reference evidence="3" key="3">
    <citation type="submission" date="2021-06" db="EMBL/GenBank/DDBJ databases">
        <title>Genomic Description and Analysis of Intracellular Bacteria, Candidatus Berkiella cookevillensis and Candidatus Berkiella aquae.</title>
        <authorList>
            <person name="Kidane D.T."/>
            <person name="Mehari Y.T."/>
            <person name="Rice F.C."/>
            <person name="Arivett B.A."/>
            <person name="Farone A.L."/>
            <person name="Berk S.G."/>
            <person name="Farone M.B."/>
        </authorList>
    </citation>
    <scope>NUCLEOTIDE SEQUENCE</scope>
    <source>
        <strain evidence="3">HT99</strain>
    </source>
</reference>
<dbReference type="GO" id="GO:0016831">
    <property type="term" value="F:carboxy-lyase activity"/>
    <property type="evidence" value="ECO:0007669"/>
    <property type="project" value="InterPro"/>
</dbReference>
<dbReference type="STRING" id="295108.HT99x_00883"/>
<sequence length="334" mass="37133">MNEKKILVTGADGFIGSHLVECLVKKGYAVKAFVLYNSFNSWGWLDTLDKTLLKEVEIFQGDVRDPFGVKKAMTGCNKVLHLAALIGIPYSYHSPQNYVETNIQGTLNIVQAAKELNLEKVIHTSTSEVYGTAQYVPIDEKHPLQPQSPYSASKIAADQMALSYYYAFQLPVSIIRPFNTFGPRQSARAVIPTIITQIANGNKAIDLGSLTPTRDFTYVDDTAEAFAKALEADAIIGKTINLGTNFEISISDLVKEIASLMKADIQVTCDEQRLRPNKSEVERLLSNNAMAKNLLNWEPKHQALTGLRAGLQKTIEWFLHKDNQAMYKAGIYNI</sequence>
<dbReference type="InterPro" id="IPR045869">
    <property type="entry name" value="Arna-like_SDR_e"/>
</dbReference>
<evidence type="ECO:0000313" key="4">
    <source>
        <dbReference type="Proteomes" id="UP000051497"/>
    </source>
</evidence>
<dbReference type="InterPro" id="IPR026390">
    <property type="entry name" value="LegB-like"/>
</dbReference>
<comment type="caution">
    <text evidence="2">The sequence shown here is derived from an EMBL/GenBank/DDBJ whole genome shotgun (WGS) entry which is preliminary data.</text>
</comment>